<keyword evidence="2" id="KW-0489">Methyltransferase</keyword>
<protein>
    <submittedName>
        <fullName evidence="5">Uncharacterized protein</fullName>
    </submittedName>
</protein>
<dbReference type="EMBL" id="BARV01017226">
    <property type="protein sequence ID" value="GAI20909.1"/>
    <property type="molecule type" value="Genomic_DNA"/>
</dbReference>
<dbReference type="SUPFAM" id="SSF75217">
    <property type="entry name" value="alpha/beta knot"/>
    <property type="match status" value="1"/>
</dbReference>
<evidence type="ECO:0000256" key="3">
    <source>
        <dbReference type="ARBA" id="ARBA00022679"/>
    </source>
</evidence>
<proteinExistence type="predicted"/>
<dbReference type="InterPro" id="IPR029028">
    <property type="entry name" value="Alpha/beta_knot_MTases"/>
</dbReference>
<feature type="non-terminal residue" evidence="5">
    <location>
        <position position="1"/>
    </location>
</feature>
<organism evidence="5">
    <name type="scientific">marine sediment metagenome</name>
    <dbReference type="NCBI Taxonomy" id="412755"/>
    <lineage>
        <taxon>unclassified sequences</taxon>
        <taxon>metagenomes</taxon>
        <taxon>ecological metagenomes</taxon>
    </lineage>
</organism>
<dbReference type="InterPro" id="IPR029026">
    <property type="entry name" value="tRNA_m1G_MTases_N"/>
</dbReference>
<gene>
    <name evidence="5" type="ORF">S06H3_29407</name>
</gene>
<reference evidence="5" key="1">
    <citation type="journal article" date="2014" name="Front. Microbiol.">
        <title>High frequency of phylogenetically diverse reductive dehalogenase-homologous genes in deep subseafloor sedimentary metagenomes.</title>
        <authorList>
            <person name="Kawai M."/>
            <person name="Futagami T."/>
            <person name="Toyoda A."/>
            <person name="Takaki Y."/>
            <person name="Nishi S."/>
            <person name="Hori S."/>
            <person name="Arai W."/>
            <person name="Tsubouchi T."/>
            <person name="Morono Y."/>
            <person name="Uchiyama I."/>
            <person name="Ito T."/>
            <person name="Fujiyama A."/>
            <person name="Inagaki F."/>
            <person name="Takami H."/>
        </authorList>
    </citation>
    <scope>NUCLEOTIDE SEQUENCE</scope>
    <source>
        <strain evidence="5">Expedition CK06-06</strain>
    </source>
</reference>
<evidence type="ECO:0000256" key="1">
    <source>
        <dbReference type="ARBA" id="ARBA00022490"/>
    </source>
</evidence>
<keyword evidence="3" id="KW-0808">Transferase</keyword>
<dbReference type="Pfam" id="PF04013">
    <property type="entry name" value="Methyltrn_RNA_2"/>
    <property type="match status" value="1"/>
</dbReference>
<sequence length="51" mass="5766">KHFVYFSAKARTSGNFDVNNLMKAGRIDIAIHSLISALFLSKNKREDNLNV</sequence>
<accession>X1NQF4</accession>
<comment type="caution">
    <text evidence="5">The sequence shown here is derived from an EMBL/GenBank/DDBJ whole genome shotgun (WGS) entry which is preliminary data.</text>
</comment>
<dbReference type="InterPro" id="IPR007158">
    <property type="entry name" value="TrmY"/>
</dbReference>
<keyword evidence="1" id="KW-0963">Cytoplasm</keyword>
<evidence type="ECO:0000313" key="5">
    <source>
        <dbReference type="EMBL" id="GAI20909.1"/>
    </source>
</evidence>
<name>X1NQF4_9ZZZZ</name>
<dbReference type="AlphaFoldDB" id="X1NQF4"/>
<dbReference type="GO" id="GO:0032259">
    <property type="term" value="P:methylation"/>
    <property type="evidence" value="ECO:0007669"/>
    <property type="project" value="UniProtKB-KW"/>
</dbReference>
<keyword evidence="4" id="KW-0949">S-adenosyl-L-methionine</keyword>
<evidence type="ECO:0000256" key="4">
    <source>
        <dbReference type="ARBA" id="ARBA00022691"/>
    </source>
</evidence>
<dbReference type="GO" id="GO:0008175">
    <property type="term" value="F:tRNA methyltransferase activity"/>
    <property type="evidence" value="ECO:0007669"/>
    <property type="project" value="InterPro"/>
</dbReference>
<dbReference type="Gene3D" id="3.40.1280.10">
    <property type="match status" value="1"/>
</dbReference>
<evidence type="ECO:0000256" key="2">
    <source>
        <dbReference type="ARBA" id="ARBA00022603"/>
    </source>
</evidence>